<protein>
    <submittedName>
        <fullName evidence="3">Uncharacterized protein</fullName>
    </submittedName>
</protein>
<sequence length="67" mass="7839">MIPIENYGVKCVSMGSLVAESEALVWRGPMVTLFHGVLFRRKYIIRVSSLFLFDWKVLSYFWKDGHN</sequence>
<comment type="caution">
    <text evidence="3">The sequence shown here is derived from an EMBL/GenBank/DDBJ whole genome shotgun (WGS) entry which is preliminary data.</text>
</comment>
<name>A0A8S0P6Z2_OLEEU</name>
<accession>A0A8S0P6Z2</accession>
<dbReference type="InterPro" id="IPR033756">
    <property type="entry name" value="YlxH/NBP35"/>
</dbReference>
<gene>
    <name evidence="3" type="ORF">OLEA9_A050391</name>
</gene>
<dbReference type="Gramene" id="OE9A050391T1">
    <property type="protein sequence ID" value="OE9A050391C1"/>
    <property type="gene ID" value="OE9A050391"/>
</dbReference>
<keyword evidence="1" id="KW-0547">Nucleotide-binding</keyword>
<dbReference type="AlphaFoldDB" id="A0A8S0P6Z2"/>
<dbReference type="Gramene" id="OE9A050391T2">
    <property type="protein sequence ID" value="OE9A050391C2"/>
    <property type="gene ID" value="OE9A050391"/>
</dbReference>
<keyword evidence="4" id="KW-1185">Reference proteome</keyword>
<dbReference type="Pfam" id="PF10609">
    <property type="entry name" value="ParA"/>
    <property type="match status" value="1"/>
</dbReference>
<dbReference type="EMBL" id="CACTIH010000004">
    <property type="protein sequence ID" value="CAA2933589.1"/>
    <property type="molecule type" value="Genomic_DNA"/>
</dbReference>
<evidence type="ECO:0000256" key="1">
    <source>
        <dbReference type="ARBA" id="ARBA00022741"/>
    </source>
</evidence>
<reference evidence="3 4" key="1">
    <citation type="submission" date="2019-12" db="EMBL/GenBank/DDBJ databases">
        <authorList>
            <person name="Alioto T."/>
            <person name="Alioto T."/>
            <person name="Gomez Garrido J."/>
        </authorList>
    </citation>
    <scope>NUCLEOTIDE SEQUENCE [LARGE SCALE GENOMIC DNA]</scope>
</reference>
<evidence type="ECO:0000313" key="3">
    <source>
        <dbReference type="EMBL" id="CAA2933589.1"/>
    </source>
</evidence>
<proteinExistence type="predicted"/>
<dbReference type="GO" id="GO:0005524">
    <property type="term" value="F:ATP binding"/>
    <property type="evidence" value="ECO:0007669"/>
    <property type="project" value="UniProtKB-KW"/>
</dbReference>
<dbReference type="Gramene" id="OE9A050391T3">
    <property type="protein sequence ID" value="OE9A050391C3"/>
    <property type="gene ID" value="OE9A050391"/>
</dbReference>
<organism evidence="3 4">
    <name type="scientific">Olea europaea subsp. europaea</name>
    <dbReference type="NCBI Taxonomy" id="158383"/>
    <lineage>
        <taxon>Eukaryota</taxon>
        <taxon>Viridiplantae</taxon>
        <taxon>Streptophyta</taxon>
        <taxon>Embryophyta</taxon>
        <taxon>Tracheophyta</taxon>
        <taxon>Spermatophyta</taxon>
        <taxon>Magnoliopsida</taxon>
        <taxon>eudicotyledons</taxon>
        <taxon>Gunneridae</taxon>
        <taxon>Pentapetalae</taxon>
        <taxon>asterids</taxon>
        <taxon>lamiids</taxon>
        <taxon>Lamiales</taxon>
        <taxon>Oleaceae</taxon>
        <taxon>Oleeae</taxon>
        <taxon>Olea</taxon>
    </lineage>
</organism>
<evidence type="ECO:0000256" key="2">
    <source>
        <dbReference type="ARBA" id="ARBA00022840"/>
    </source>
</evidence>
<keyword evidence="2" id="KW-0067">ATP-binding</keyword>
<dbReference type="OrthoDB" id="1925174at2759"/>
<dbReference type="Proteomes" id="UP000594638">
    <property type="component" value="Unassembled WGS sequence"/>
</dbReference>
<evidence type="ECO:0000313" key="4">
    <source>
        <dbReference type="Proteomes" id="UP000594638"/>
    </source>
</evidence>